<evidence type="ECO:0000256" key="1">
    <source>
        <dbReference type="SAM" id="Phobius"/>
    </source>
</evidence>
<comment type="caution">
    <text evidence="3">The sequence shown here is derived from an EMBL/GenBank/DDBJ whole genome shotgun (WGS) entry which is preliminary data.</text>
</comment>
<organism evidence="3 4">
    <name type="scientific">Limnobaculum xujianqingii</name>
    <dbReference type="NCBI Taxonomy" id="2738837"/>
    <lineage>
        <taxon>Bacteria</taxon>
        <taxon>Pseudomonadati</taxon>
        <taxon>Pseudomonadota</taxon>
        <taxon>Gammaproteobacteria</taxon>
        <taxon>Enterobacterales</taxon>
        <taxon>Budviciaceae</taxon>
        <taxon>Limnobaculum</taxon>
    </lineage>
</organism>
<gene>
    <name evidence="3" type="ORF">I2492_19065</name>
    <name evidence="2" type="ORF">I2493_18780</name>
</gene>
<keyword evidence="5" id="KW-1185">Reference proteome</keyword>
<keyword evidence="1" id="KW-0472">Membrane</keyword>
<keyword evidence="1" id="KW-0812">Transmembrane</keyword>
<protein>
    <submittedName>
        <fullName evidence="3">DUF4184 family protein</fullName>
    </submittedName>
</protein>
<sequence>MPFTFAHPAIVLPLGSFIVRRYSMTGLIAGSVVPDFEYFFRMEVKSLYSHSLSGIFLFDLPVALLLTFIFHCLVRDSLINHLPRFLYCRVSYLIKLDWVAYASRHKSVLLWSIMLGIFSHLLWDSFTHKDAFFVSYLHYSSINVKLLDYSIPLYKLLQHLSTLLGGLIIFTYLWFMPKNNTISSHTALKYWLVVFSLSLAISVIRIALINPDISSGMIVVTSLSAFMISLILAPVVLKMKRARKQSSGLLD</sequence>
<evidence type="ECO:0000313" key="5">
    <source>
        <dbReference type="Proteomes" id="UP001296969"/>
    </source>
</evidence>
<dbReference type="Proteomes" id="UP001296969">
    <property type="component" value="Unassembled WGS sequence"/>
</dbReference>
<name>A0A9D7FZS7_9GAMM</name>
<dbReference type="InterPro" id="IPR025238">
    <property type="entry name" value="DUF4184"/>
</dbReference>
<dbReference type="Proteomes" id="UP000807542">
    <property type="component" value="Unassembled WGS sequence"/>
</dbReference>
<feature type="transmembrane region" description="Helical" evidence="1">
    <location>
        <begin position="156"/>
        <end position="175"/>
    </location>
</feature>
<accession>A0A9D7FZS7</accession>
<dbReference type="EMBL" id="JADRCQ010000011">
    <property type="protein sequence ID" value="MBK5075050.1"/>
    <property type="molecule type" value="Genomic_DNA"/>
</dbReference>
<feature type="transmembrane region" description="Helical" evidence="1">
    <location>
        <begin position="215"/>
        <end position="237"/>
    </location>
</feature>
<reference evidence="3 5" key="1">
    <citation type="submission" date="2020-11" db="EMBL/GenBank/DDBJ databases">
        <title>Insectihabitans protaetiae gen. nov. sp. nov. and Insectihabitans allomyrinae sp. nov., isolated from larvae of Protaetia brevitarsis seulensis and Allomyrina dichotoma, respectively.</title>
        <authorList>
            <person name="Lee S.D."/>
            <person name="Byeon Y.-S."/>
            <person name="Kim S.-M."/>
            <person name="Yang H.L."/>
            <person name="Kim I.S."/>
        </authorList>
    </citation>
    <scope>NUCLEOTIDE SEQUENCE</scope>
    <source>
        <strain evidence="3">CWB-B4</strain>
        <strain evidence="2 5">CWB-B43</strain>
    </source>
</reference>
<feature type="transmembrane region" description="Helical" evidence="1">
    <location>
        <begin position="108"/>
        <end position="126"/>
    </location>
</feature>
<feature type="transmembrane region" description="Helical" evidence="1">
    <location>
        <begin position="187"/>
        <end position="209"/>
    </location>
</feature>
<proteinExistence type="predicted"/>
<dbReference type="Pfam" id="PF13803">
    <property type="entry name" value="DUF4184"/>
    <property type="match status" value="1"/>
</dbReference>
<evidence type="ECO:0000313" key="2">
    <source>
        <dbReference type="EMBL" id="MBK5075050.1"/>
    </source>
</evidence>
<evidence type="ECO:0000313" key="3">
    <source>
        <dbReference type="EMBL" id="MBK5178415.1"/>
    </source>
</evidence>
<dbReference type="RefSeq" id="WP_228399416.1">
    <property type="nucleotide sequence ID" value="NZ_JADRCP010000011.1"/>
</dbReference>
<dbReference type="AlphaFoldDB" id="A0A9D7FZS7"/>
<feature type="transmembrane region" description="Helical" evidence="1">
    <location>
        <begin position="54"/>
        <end position="74"/>
    </location>
</feature>
<evidence type="ECO:0000313" key="4">
    <source>
        <dbReference type="Proteomes" id="UP000807542"/>
    </source>
</evidence>
<keyword evidence="1" id="KW-1133">Transmembrane helix</keyword>
<dbReference type="EMBL" id="JADRCP010000011">
    <property type="protein sequence ID" value="MBK5178415.1"/>
    <property type="molecule type" value="Genomic_DNA"/>
</dbReference>